<organism evidence="4 5">
    <name type="scientific">Trinickia soli</name>
    <dbReference type="NCBI Taxonomy" id="380675"/>
    <lineage>
        <taxon>Bacteria</taxon>
        <taxon>Pseudomonadati</taxon>
        <taxon>Pseudomonadota</taxon>
        <taxon>Betaproteobacteria</taxon>
        <taxon>Burkholderiales</taxon>
        <taxon>Burkholderiaceae</taxon>
        <taxon>Trinickia</taxon>
    </lineage>
</organism>
<dbReference type="PANTHER" id="PTHR41542">
    <property type="entry name" value="BLL5807 PROTEIN"/>
    <property type="match status" value="1"/>
</dbReference>
<dbReference type="Proteomes" id="UP000235347">
    <property type="component" value="Unassembled WGS sequence"/>
</dbReference>
<feature type="compositionally biased region" description="Polar residues" evidence="1">
    <location>
        <begin position="51"/>
        <end position="60"/>
    </location>
</feature>
<gene>
    <name evidence="4" type="ORF">C0Z19_07025</name>
</gene>
<feature type="compositionally biased region" description="Low complexity" evidence="1">
    <location>
        <begin position="63"/>
        <end position="92"/>
    </location>
</feature>
<evidence type="ECO:0000256" key="1">
    <source>
        <dbReference type="SAM" id="MobiDB-lite"/>
    </source>
</evidence>
<reference evidence="4 5" key="1">
    <citation type="submission" date="2018-01" db="EMBL/GenBank/DDBJ databases">
        <title>Whole genome analyses suggest that Burkholderia sensu lato contains two further novel genera in the rhizoxinica-symbiotica group Mycetohabitans gen. nov., and Trinickia gen. nov.: implications for the evolution of diazotrophy and nodulation in the Burkholderiaceae.</title>
        <authorList>
            <person name="Estrada-de los Santos P."/>
            <person name="Palmer M."/>
            <person name="Chavez-Ramirez B."/>
            <person name="Beukes C."/>
            <person name="Steenkamp E.T."/>
            <person name="Hirsch A.M."/>
            <person name="Manyaka P."/>
            <person name="Maluk M."/>
            <person name="Lafos M."/>
            <person name="Crook M."/>
            <person name="Gross E."/>
            <person name="Simon M.F."/>
            <person name="Bueno dos Reis Junior F."/>
            <person name="Poole P.S."/>
            <person name="Venter S.N."/>
            <person name="James E.K."/>
        </authorList>
    </citation>
    <scope>NUCLEOTIDE SEQUENCE [LARGE SCALE GENOMIC DNA]</scope>
    <source>
        <strain evidence="4 5">GP25-8</strain>
    </source>
</reference>
<dbReference type="PANTHER" id="PTHR41542:SF1">
    <property type="entry name" value="BLL5807 PROTEIN"/>
    <property type="match status" value="1"/>
</dbReference>
<name>A0A2N7WBA1_9BURK</name>
<evidence type="ECO:0000256" key="2">
    <source>
        <dbReference type="SAM" id="Phobius"/>
    </source>
</evidence>
<sequence>MADSLPKTSKQLSLHFTKRIRLFAVATMLAAGTLATLDAEAKRMGGGRSIGRQSQATVQRDVSPAGAQSSQSSRSAQSGAQSPAGAQAQRAQNPQSAPAATPARSRWLGPIAGLAAGLGIAALLSHFGLGAAFAGAMANVIVVALMALIGIWVVRKLLSLRRRNETPALAAAGGPSPMLRDVFSGQPAPAGGPGSSAAAAPAVVEAGHAAFARPADFDEAAFLHHAKVNFVRLQAAWDAGNLDDIRAFSTPEIFAELKLDHAAQAGERHQTDVVQLNADLVDLAEDALEYRASVRYSGLIREVAGHAAQPFAETWQLVKAKRGGDGWLLAGIEQAIAH</sequence>
<dbReference type="RefSeq" id="WP_102609065.1">
    <property type="nucleotide sequence ID" value="NZ_CADIKD010000011.1"/>
</dbReference>
<keyword evidence="2" id="KW-0472">Membrane</keyword>
<protein>
    <recommendedName>
        <fullName evidence="3">Tim44-like domain-containing protein</fullName>
    </recommendedName>
</protein>
<dbReference type="InterPro" id="IPR007379">
    <property type="entry name" value="Tim44-like_dom"/>
</dbReference>
<dbReference type="EMBL" id="PNYB01000004">
    <property type="protein sequence ID" value="PMS26674.1"/>
    <property type="molecule type" value="Genomic_DNA"/>
</dbReference>
<evidence type="ECO:0000313" key="4">
    <source>
        <dbReference type="EMBL" id="PMS26674.1"/>
    </source>
</evidence>
<proteinExistence type="predicted"/>
<dbReference type="InterPro" id="IPR032710">
    <property type="entry name" value="NTF2-like_dom_sf"/>
</dbReference>
<dbReference type="SUPFAM" id="SSF54427">
    <property type="entry name" value="NTF2-like"/>
    <property type="match status" value="1"/>
</dbReference>
<dbReference type="Pfam" id="PF04280">
    <property type="entry name" value="Tim44"/>
    <property type="match status" value="1"/>
</dbReference>
<feature type="region of interest" description="Disordered" evidence="1">
    <location>
        <begin position="45"/>
        <end position="103"/>
    </location>
</feature>
<feature type="domain" description="Tim44-like" evidence="3">
    <location>
        <begin position="203"/>
        <end position="334"/>
    </location>
</feature>
<keyword evidence="2" id="KW-0812">Transmembrane</keyword>
<comment type="caution">
    <text evidence="4">The sequence shown here is derived from an EMBL/GenBank/DDBJ whole genome shotgun (WGS) entry which is preliminary data.</text>
</comment>
<feature type="transmembrane region" description="Helical" evidence="2">
    <location>
        <begin position="133"/>
        <end position="154"/>
    </location>
</feature>
<evidence type="ECO:0000259" key="3">
    <source>
        <dbReference type="SMART" id="SM00978"/>
    </source>
</evidence>
<keyword evidence="2" id="KW-1133">Transmembrane helix</keyword>
<evidence type="ECO:0000313" key="5">
    <source>
        <dbReference type="Proteomes" id="UP000235347"/>
    </source>
</evidence>
<accession>A0A2N7WBA1</accession>
<dbReference type="SMART" id="SM00978">
    <property type="entry name" value="Tim44"/>
    <property type="match status" value="1"/>
</dbReference>
<feature type="transmembrane region" description="Helical" evidence="2">
    <location>
        <begin position="20"/>
        <end position="39"/>
    </location>
</feature>
<keyword evidence="5" id="KW-1185">Reference proteome</keyword>
<feature type="transmembrane region" description="Helical" evidence="2">
    <location>
        <begin position="107"/>
        <end position="127"/>
    </location>
</feature>
<dbReference type="AlphaFoldDB" id="A0A2N7WBA1"/>